<keyword evidence="1" id="KW-0479">Metal-binding</keyword>
<dbReference type="GO" id="GO:0002953">
    <property type="term" value="F:5'-deoxynucleotidase activity"/>
    <property type="evidence" value="ECO:0007669"/>
    <property type="project" value="InterPro"/>
</dbReference>
<dbReference type="InterPro" id="IPR006674">
    <property type="entry name" value="HD_domain"/>
</dbReference>
<dbReference type="HOGENOM" id="CLU_039453_5_0_9"/>
<dbReference type="AlphaFoldDB" id="A0A0A7FWV3"/>
<dbReference type="SUPFAM" id="SSF109604">
    <property type="entry name" value="HD-domain/PDEase-like"/>
    <property type="match status" value="1"/>
</dbReference>
<dbReference type="PANTHER" id="PTHR11845">
    <property type="entry name" value="5'-DEOXYNUCLEOTIDASE HDDC2"/>
    <property type="match status" value="1"/>
</dbReference>
<dbReference type="RefSeq" id="WP_039311982.1">
    <property type="nucleotide sequence ID" value="NZ_CP006905.1"/>
</dbReference>
<gene>
    <name evidence="4" type="ORF">U729_875</name>
</gene>
<reference evidence="4 5" key="1">
    <citation type="journal article" date="2015" name="Infect. Genet. Evol.">
        <title>Genomic sequences of six botulinum neurotoxin-producing strains representing three clostridial species illustrate the mobility and diversity of botulinum neurotoxin genes.</title>
        <authorList>
            <person name="Smith T.J."/>
            <person name="Hill K.K."/>
            <person name="Xie G."/>
            <person name="Foley B.T."/>
            <person name="Williamson C.H."/>
            <person name="Foster J.T."/>
            <person name="Johnson S.L."/>
            <person name="Chertkov O."/>
            <person name="Teshima H."/>
            <person name="Gibbons H.S."/>
            <person name="Johnsky L.A."/>
            <person name="Karavis M.A."/>
            <person name="Smith L.A."/>
        </authorList>
    </citation>
    <scope>NUCLEOTIDE SEQUENCE [LARGE SCALE GENOMIC DNA]</scope>
    <source>
        <strain evidence="4">Sullivan</strain>
    </source>
</reference>
<keyword evidence="2" id="KW-0378">Hydrolase</keyword>
<dbReference type="InterPro" id="IPR039356">
    <property type="entry name" value="YfbR/HDDC2"/>
</dbReference>
<dbReference type="Gene3D" id="1.10.3210.10">
    <property type="entry name" value="Hypothetical protein af1432"/>
    <property type="match status" value="1"/>
</dbReference>
<keyword evidence="5" id="KW-1185">Reference proteome</keyword>
<proteinExistence type="predicted"/>
<accession>A0A0A7FWV3</accession>
<dbReference type="eggNOG" id="COG1896">
    <property type="taxonomic scope" value="Bacteria"/>
</dbReference>
<dbReference type="GO" id="GO:0046872">
    <property type="term" value="F:metal ion binding"/>
    <property type="evidence" value="ECO:0007669"/>
    <property type="project" value="UniProtKB-KW"/>
</dbReference>
<dbReference type="GO" id="GO:0005737">
    <property type="term" value="C:cytoplasm"/>
    <property type="evidence" value="ECO:0007669"/>
    <property type="project" value="TreeGrafter"/>
</dbReference>
<evidence type="ECO:0000256" key="2">
    <source>
        <dbReference type="ARBA" id="ARBA00022801"/>
    </source>
</evidence>
<dbReference type="Pfam" id="PF13023">
    <property type="entry name" value="HD_3"/>
    <property type="match status" value="1"/>
</dbReference>
<sequence>MNNDLKNILEVIHLSENLKKEIRHSYLSDGRKESVAEHTFRVALMVLLIKDKLSLKVDSEKILKMSIIHDLAETKAHDVWAFDSMNSEEVKRNKERLEREAMEDIKNILGKPLGDEVYSLWEEYEKKESYEAKVVNAMDKLEAQMQHNEADFSTWIDIEKDMCYMLDRHVEFEPILKEFKDIVLSEAEDKMKENNVDIESIKNRVLKK</sequence>
<evidence type="ECO:0000313" key="5">
    <source>
        <dbReference type="Proteomes" id="UP000030635"/>
    </source>
</evidence>
<organism evidence="4 5">
    <name type="scientific">Clostridium baratii str. Sullivan</name>
    <dbReference type="NCBI Taxonomy" id="1415775"/>
    <lineage>
        <taxon>Bacteria</taxon>
        <taxon>Bacillati</taxon>
        <taxon>Bacillota</taxon>
        <taxon>Clostridia</taxon>
        <taxon>Eubacteriales</taxon>
        <taxon>Clostridiaceae</taxon>
        <taxon>Clostridium</taxon>
    </lineage>
</organism>
<name>A0A0A7FWV3_9CLOT</name>
<feature type="domain" description="HD" evidence="3">
    <location>
        <begin position="16"/>
        <end position="167"/>
    </location>
</feature>
<protein>
    <submittedName>
        <fullName evidence="4">HD domain protein</fullName>
    </submittedName>
</protein>
<evidence type="ECO:0000259" key="3">
    <source>
        <dbReference type="Pfam" id="PF13023"/>
    </source>
</evidence>
<dbReference type="PANTHER" id="PTHR11845:SF13">
    <property type="entry name" value="5'-DEOXYNUCLEOTIDASE HDDC2"/>
    <property type="match status" value="1"/>
</dbReference>
<evidence type="ECO:0000256" key="1">
    <source>
        <dbReference type="ARBA" id="ARBA00022723"/>
    </source>
</evidence>
<dbReference type="Proteomes" id="UP000030635">
    <property type="component" value="Chromosome"/>
</dbReference>
<dbReference type="KEGG" id="cbv:U729_875"/>
<evidence type="ECO:0000313" key="4">
    <source>
        <dbReference type="EMBL" id="AIY83395.1"/>
    </source>
</evidence>
<dbReference type="EMBL" id="CP006905">
    <property type="protein sequence ID" value="AIY83395.1"/>
    <property type="molecule type" value="Genomic_DNA"/>
</dbReference>
<dbReference type="OrthoDB" id="9796032at2"/>